<dbReference type="EMBL" id="AZBU02000006">
    <property type="protein sequence ID" value="TKR72693.1"/>
    <property type="molecule type" value="Genomic_DNA"/>
</dbReference>
<protein>
    <submittedName>
        <fullName evidence="1">Uncharacterized protein</fullName>
    </submittedName>
</protein>
<reference evidence="1 2" key="1">
    <citation type="journal article" date="2015" name="Genome Biol.">
        <title>Comparative genomics of Steinernema reveals deeply conserved gene regulatory networks.</title>
        <authorList>
            <person name="Dillman A.R."/>
            <person name="Macchietto M."/>
            <person name="Porter C.F."/>
            <person name="Rogers A."/>
            <person name="Williams B."/>
            <person name="Antoshechkin I."/>
            <person name="Lee M.M."/>
            <person name="Goodwin Z."/>
            <person name="Lu X."/>
            <person name="Lewis E.E."/>
            <person name="Goodrich-Blair H."/>
            <person name="Stock S.P."/>
            <person name="Adams B.J."/>
            <person name="Sternberg P.W."/>
            <person name="Mortazavi A."/>
        </authorList>
    </citation>
    <scope>NUCLEOTIDE SEQUENCE [LARGE SCALE GENOMIC DNA]</scope>
    <source>
        <strain evidence="1 2">ALL</strain>
    </source>
</reference>
<dbReference type="Proteomes" id="UP000298663">
    <property type="component" value="Unassembled WGS sequence"/>
</dbReference>
<dbReference type="AlphaFoldDB" id="A0A4U5MTC7"/>
<keyword evidence="2" id="KW-1185">Reference proteome</keyword>
<organism evidence="1 2">
    <name type="scientific">Steinernema carpocapsae</name>
    <name type="common">Entomopathogenic nematode</name>
    <dbReference type="NCBI Taxonomy" id="34508"/>
    <lineage>
        <taxon>Eukaryota</taxon>
        <taxon>Metazoa</taxon>
        <taxon>Ecdysozoa</taxon>
        <taxon>Nematoda</taxon>
        <taxon>Chromadorea</taxon>
        <taxon>Rhabditida</taxon>
        <taxon>Tylenchina</taxon>
        <taxon>Panagrolaimomorpha</taxon>
        <taxon>Strongyloidoidea</taxon>
        <taxon>Steinernematidae</taxon>
        <taxon>Steinernema</taxon>
    </lineage>
</organism>
<evidence type="ECO:0000313" key="1">
    <source>
        <dbReference type="EMBL" id="TKR72693.1"/>
    </source>
</evidence>
<accession>A0A4U5MTC7</accession>
<gene>
    <name evidence="1" type="ORF">L596_020105</name>
</gene>
<proteinExistence type="predicted"/>
<name>A0A4U5MTC7_STECR</name>
<sequence>MNSCVHGSDRIRLIRSHPVPNLTPPQWSCQSAQMETCPCDPLQPAPLFRAYPTRSASPTLLLPLSSTMTASPPEVAWAAATAISLFV</sequence>
<reference evidence="1 2" key="2">
    <citation type="journal article" date="2019" name="G3 (Bethesda)">
        <title>Hybrid Assembly of the Genome of the Entomopathogenic Nematode Steinernema carpocapsae Identifies the X-Chromosome.</title>
        <authorList>
            <person name="Serra L."/>
            <person name="Macchietto M."/>
            <person name="Macias-Munoz A."/>
            <person name="McGill C.J."/>
            <person name="Rodriguez I.M."/>
            <person name="Rodriguez B."/>
            <person name="Murad R."/>
            <person name="Mortazavi A."/>
        </authorList>
    </citation>
    <scope>NUCLEOTIDE SEQUENCE [LARGE SCALE GENOMIC DNA]</scope>
    <source>
        <strain evidence="1 2">ALL</strain>
    </source>
</reference>
<evidence type="ECO:0000313" key="2">
    <source>
        <dbReference type="Proteomes" id="UP000298663"/>
    </source>
</evidence>
<comment type="caution">
    <text evidence="1">The sequence shown here is derived from an EMBL/GenBank/DDBJ whole genome shotgun (WGS) entry which is preliminary data.</text>
</comment>